<evidence type="ECO:0000313" key="6">
    <source>
        <dbReference type="EMBL" id="CAL6067798.1"/>
    </source>
</evidence>
<dbReference type="EMBL" id="CAXDID020000269">
    <property type="protein sequence ID" value="CAL6067798.1"/>
    <property type="molecule type" value="Genomic_DNA"/>
</dbReference>
<dbReference type="EMBL" id="CATOUU010001068">
    <property type="protein sequence ID" value="CAI9970298.1"/>
    <property type="molecule type" value="Genomic_DNA"/>
</dbReference>
<sequence length="200" mass="23452">MTTRQLGWKINKDVMPESTDATKEYKWYESSGWKLVNIKTEDKVDEAGVPIKPVDKPGYVLKLNSKNKWCYHIDLSDRNNKPACNKKDKEYFWNQKANAWKLATVIYADKNVNYSFVAPIPNQPEPKQETKVEQPKPSVDDSKKRQEMIEQEIDKYYQKKEQELQAKMAQQAQPVQQAPQVQQVQQPKIVFDNPLLNKYM</sequence>
<evidence type="ECO:0000313" key="7">
    <source>
        <dbReference type="Proteomes" id="UP001642409"/>
    </source>
</evidence>
<feature type="region of interest" description="Disordered" evidence="1">
    <location>
        <begin position="164"/>
        <end position="184"/>
    </location>
</feature>
<name>A0AA86NS24_9EUKA</name>
<dbReference type="EMBL" id="CAXDID020000060">
    <property type="protein sequence ID" value="CAL6010100.1"/>
    <property type="molecule type" value="Genomic_DNA"/>
</dbReference>
<dbReference type="AlphaFoldDB" id="A0AA86NS24"/>
<proteinExistence type="predicted"/>
<reference evidence="4 7" key="2">
    <citation type="submission" date="2024-07" db="EMBL/GenBank/DDBJ databases">
        <authorList>
            <person name="Akdeniz Z."/>
        </authorList>
    </citation>
    <scope>NUCLEOTIDE SEQUENCE [LARGE SCALE GENOMIC DNA]</scope>
</reference>
<evidence type="ECO:0000313" key="2">
    <source>
        <dbReference type="EMBL" id="CAI9923805.1"/>
    </source>
</evidence>
<feature type="compositionally biased region" description="Basic and acidic residues" evidence="1">
    <location>
        <begin position="126"/>
        <end position="146"/>
    </location>
</feature>
<keyword evidence="7" id="KW-1185">Reference proteome</keyword>
<evidence type="ECO:0000313" key="5">
    <source>
        <dbReference type="EMBL" id="CAL6044097.1"/>
    </source>
</evidence>
<protein>
    <submittedName>
        <fullName evidence="4">Hypothetical_protein</fullName>
    </submittedName>
</protein>
<dbReference type="Proteomes" id="UP001642409">
    <property type="component" value="Unassembled WGS sequence"/>
</dbReference>
<comment type="caution">
    <text evidence="2">The sequence shown here is derived from an EMBL/GenBank/DDBJ whole genome shotgun (WGS) entry which is preliminary data.</text>
</comment>
<accession>A0AA86NS24</accession>
<reference evidence="2" key="1">
    <citation type="submission" date="2023-06" db="EMBL/GenBank/DDBJ databases">
        <authorList>
            <person name="Kurt Z."/>
        </authorList>
    </citation>
    <scope>NUCLEOTIDE SEQUENCE</scope>
</reference>
<dbReference type="EMBL" id="CATOUU010000295">
    <property type="protein sequence ID" value="CAI9923805.1"/>
    <property type="molecule type" value="Genomic_DNA"/>
</dbReference>
<evidence type="ECO:0000256" key="1">
    <source>
        <dbReference type="SAM" id="MobiDB-lite"/>
    </source>
</evidence>
<evidence type="ECO:0000313" key="3">
    <source>
        <dbReference type="EMBL" id="CAI9970298.1"/>
    </source>
</evidence>
<dbReference type="EMBL" id="CAXDID020000159">
    <property type="protein sequence ID" value="CAL6044097.1"/>
    <property type="molecule type" value="Genomic_DNA"/>
</dbReference>
<feature type="compositionally biased region" description="Low complexity" evidence="1">
    <location>
        <begin position="169"/>
        <end position="184"/>
    </location>
</feature>
<evidence type="ECO:0000313" key="4">
    <source>
        <dbReference type="EMBL" id="CAL6010100.1"/>
    </source>
</evidence>
<gene>
    <name evidence="2" type="ORF">HINF_LOCUS11450</name>
    <name evidence="4" type="ORF">HINF_LOCUS21926</name>
    <name evidence="5" type="ORF">HINF_LOCUS40394</name>
    <name evidence="6" type="ORF">HINF_LOCUS53196</name>
    <name evidence="3" type="ORF">HINF_LOCUS57943</name>
</gene>
<organism evidence="2">
    <name type="scientific">Hexamita inflata</name>
    <dbReference type="NCBI Taxonomy" id="28002"/>
    <lineage>
        <taxon>Eukaryota</taxon>
        <taxon>Metamonada</taxon>
        <taxon>Diplomonadida</taxon>
        <taxon>Hexamitidae</taxon>
        <taxon>Hexamitinae</taxon>
        <taxon>Hexamita</taxon>
    </lineage>
</organism>
<feature type="region of interest" description="Disordered" evidence="1">
    <location>
        <begin position="119"/>
        <end position="146"/>
    </location>
</feature>